<proteinExistence type="predicted"/>
<name>A0ABP9W1I2_9BACT</name>
<evidence type="ECO:0000256" key="1">
    <source>
        <dbReference type="SAM" id="Phobius"/>
    </source>
</evidence>
<sequence>MNPYESTVVNDGTRPISRFVLWFSIAALLAYFGSMVMRRGLDTVIIGYAQVPLGAAVESLIILSVAGFSGWLASFEIDKSVPGPSIRRRLVGGVAFGVGFVNCQLYVFPYIRGMLSVLSESTPLDPIVHGLFDQPYVLLPTVLFAGVCGWIVERLSSNFTRRLRSDEQRHERGAADSAFSDGASTAAARLCQTLPD</sequence>
<feature type="transmembrane region" description="Helical" evidence="1">
    <location>
        <begin position="19"/>
        <end position="37"/>
    </location>
</feature>
<keyword evidence="1" id="KW-0472">Membrane</keyword>
<dbReference type="Proteomes" id="UP001416858">
    <property type="component" value="Unassembled WGS sequence"/>
</dbReference>
<feature type="transmembrane region" description="Helical" evidence="1">
    <location>
        <begin position="94"/>
        <end position="115"/>
    </location>
</feature>
<protein>
    <submittedName>
        <fullName evidence="2">Uncharacterized protein</fullName>
    </submittedName>
</protein>
<evidence type="ECO:0000313" key="2">
    <source>
        <dbReference type="EMBL" id="GAA5511246.1"/>
    </source>
</evidence>
<gene>
    <name evidence="2" type="ORF">Rcae01_06762</name>
</gene>
<reference evidence="2 3" key="1">
    <citation type="submission" date="2024-02" db="EMBL/GenBank/DDBJ databases">
        <title>Rhodopirellula caenicola NBRC 110016.</title>
        <authorList>
            <person name="Ichikawa N."/>
            <person name="Katano-Makiyama Y."/>
            <person name="Hidaka K."/>
        </authorList>
    </citation>
    <scope>NUCLEOTIDE SEQUENCE [LARGE SCALE GENOMIC DNA]</scope>
    <source>
        <strain evidence="2 3">NBRC 110016</strain>
    </source>
</reference>
<keyword evidence="1" id="KW-0812">Transmembrane</keyword>
<keyword evidence="1" id="KW-1133">Transmembrane helix</keyword>
<organism evidence="2 3">
    <name type="scientific">Novipirellula caenicola</name>
    <dbReference type="NCBI Taxonomy" id="1536901"/>
    <lineage>
        <taxon>Bacteria</taxon>
        <taxon>Pseudomonadati</taxon>
        <taxon>Planctomycetota</taxon>
        <taxon>Planctomycetia</taxon>
        <taxon>Pirellulales</taxon>
        <taxon>Pirellulaceae</taxon>
        <taxon>Novipirellula</taxon>
    </lineage>
</organism>
<feature type="transmembrane region" description="Helical" evidence="1">
    <location>
        <begin position="135"/>
        <end position="152"/>
    </location>
</feature>
<evidence type="ECO:0000313" key="3">
    <source>
        <dbReference type="Proteomes" id="UP001416858"/>
    </source>
</evidence>
<dbReference type="RefSeq" id="WP_345689753.1">
    <property type="nucleotide sequence ID" value="NZ_BAABRO010000051.1"/>
</dbReference>
<accession>A0ABP9W1I2</accession>
<dbReference type="EMBL" id="BAABRO010000051">
    <property type="protein sequence ID" value="GAA5511246.1"/>
    <property type="molecule type" value="Genomic_DNA"/>
</dbReference>
<feature type="transmembrane region" description="Helical" evidence="1">
    <location>
        <begin position="49"/>
        <end position="73"/>
    </location>
</feature>
<comment type="caution">
    <text evidence="2">The sequence shown here is derived from an EMBL/GenBank/DDBJ whole genome shotgun (WGS) entry which is preliminary data.</text>
</comment>
<keyword evidence="3" id="KW-1185">Reference proteome</keyword>